<feature type="transmembrane region" description="Helical" evidence="7">
    <location>
        <begin position="238"/>
        <end position="261"/>
    </location>
</feature>
<feature type="transmembrane region" description="Helical" evidence="7">
    <location>
        <begin position="12"/>
        <end position="38"/>
    </location>
</feature>
<feature type="transmembrane region" description="Helical" evidence="7">
    <location>
        <begin position="84"/>
        <end position="107"/>
    </location>
</feature>
<evidence type="ECO:0000256" key="1">
    <source>
        <dbReference type="ARBA" id="ARBA00004651"/>
    </source>
</evidence>
<gene>
    <name evidence="8" type="ORF">EJP77_07405</name>
</gene>
<dbReference type="EMBL" id="RZNX01000002">
    <property type="protein sequence ID" value="RUT33467.1"/>
    <property type="molecule type" value="Genomic_DNA"/>
</dbReference>
<dbReference type="Pfam" id="PF13440">
    <property type="entry name" value="Polysacc_synt_3"/>
    <property type="match status" value="1"/>
</dbReference>
<dbReference type="PANTHER" id="PTHR30250">
    <property type="entry name" value="PST FAMILY PREDICTED COLANIC ACID TRANSPORTER"/>
    <property type="match status" value="1"/>
</dbReference>
<protein>
    <recommendedName>
        <fullName evidence="10">Lipopolysaccharide biosynthesis protein</fullName>
    </recommendedName>
</protein>
<feature type="compositionally biased region" description="Gly residues" evidence="6">
    <location>
        <begin position="539"/>
        <end position="561"/>
    </location>
</feature>
<dbReference type="OrthoDB" id="109075at2"/>
<keyword evidence="2" id="KW-1003">Cell membrane</keyword>
<evidence type="ECO:0008006" key="10">
    <source>
        <dbReference type="Google" id="ProtNLM"/>
    </source>
</evidence>
<keyword evidence="5 7" id="KW-0472">Membrane</keyword>
<evidence type="ECO:0000256" key="2">
    <source>
        <dbReference type="ARBA" id="ARBA00022475"/>
    </source>
</evidence>
<keyword evidence="3 7" id="KW-0812">Transmembrane</keyword>
<organism evidence="8 9">
    <name type="scientific">Paenibacillus zeisoli</name>
    <dbReference type="NCBI Taxonomy" id="2496267"/>
    <lineage>
        <taxon>Bacteria</taxon>
        <taxon>Bacillati</taxon>
        <taxon>Bacillota</taxon>
        <taxon>Bacilli</taxon>
        <taxon>Bacillales</taxon>
        <taxon>Paenibacillaceae</taxon>
        <taxon>Paenibacillus</taxon>
    </lineage>
</organism>
<evidence type="ECO:0000313" key="9">
    <source>
        <dbReference type="Proteomes" id="UP000272464"/>
    </source>
</evidence>
<evidence type="ECO:0000256" key="6">
    <source>
        <dbReference type="SAM" id="MobiDB-lite"/>
    </source>
</evidence>
<feature type="transmembrane region" description="Helical" evidence="7">
    <location>
        <begin position="50"/>
        <end position="72"/>
    </location>
</feature>
<feature type="transmembrane region" description="Helical" evidence="7">
    <location>
        <begin position="307"/>
        <end position="331"/>
    </location>
</feature>
<dbReference type="PANTHER" id="PTHR30250:SF28">
    <property type="entry name" value="POLYSACCHARIDE BIOSYNTHESIS PROTEIN"/>
    <property type="match status" value="1"/>
</dbReference>
<name>A0A3S1B9P5_9BACL</name>
<proteinExistence type="predicted"/>
<evidence type="ECO:0000256" key="5">
    <source>
        <dbReference type="ARBA" id="ARBA00023136"/>
    </source>
</evidence>
<feature type="transmembrane region" description="Helical" evidence="7">
    <location>
        <begin position="164"/>
        <end position="186"/>
    </location>
</feature>
<dbReference type="InterPro" id="IPR050833">
    <property type="entry name" value="Poly_Biosynth_Transport"/>
</dbReference>
<keyword evidence="4 7" id="KW-1133">Transmembrane helix</keyword>
<evidence type="ECO:0000313" key="8">
    <source>
        <dbReference type="EMBL" id="RUT33467.1"/>
    </source>
</evidence>
<dbReference type="RefSeq" id="WP_127198581.1">
    <property type="nucleotide sequence ID" value="NZ_RZNX01000002.1"/>
</dbReference>
<reference evidence="8 9" key="1">
    <citation type="submission" date="2018-12" db="EMBL/GenBank/DDBJ databases">
        <authorList>
            <person name="Sun L."/>
            <person name="Chen Z."/>
        </authorList>
    </citation>
    <scope>NUCLEOTIDE SEQUENCE [LARGE SCALE GENOMIC DNA]</scope>
    <source>
        <strain evidence="8 9">3-5-3</strain>
    </source>
</reference>
<sequence>MRNYFRKLALDKFLRSVLVLASGTLISQLIILVTLPLVTRLYTPAEYGTYSIYLSIIGILLMLVSFSYESAVTLPEDDKTASSVLGLCLLICSGVSVASGVAIFLLQQPLSVWLQDRELPHYSLLFAISLFFGGSYQILNYWLIRKKHYRKLARTKYTQSIGQVSSQITLSLFHFGPLGLIAGDILGRFGGLIPQWKQWRSDMRQNAIHLKWPDLRESAYRYRRFPQLSLASNLLNSVVIYLPTIWLATFYGVHVAGWFALGQRILGSPMTLIMSSVRNVYLAESSEYMISNPGQMRPLFLKTVRHVFVLGLAIIAVFFTIGPAAFSFLFGDEWRESGDYIRILSIMYLSQFVANSVGSTIDVMERQELHLYREIIRTLIITSALVLALYTNQTPEMVILFFSLASTLGYVLHLGLSWLSIRKYEGGRPSTGPDLPGDSSLEAEEGQANLSSSYAEVQPEVLQELEIREQELHRARLQWLREQREAWDTRPQERLTYAEAARHIVRAARLEKEAEKQALLEAGSGVAVEGSAEGSTVGSAGGPAAGSTGGPMGGSAAGSTGGSAEPGPSSTQNIKERG</sequence>
<evidence type="ECO:0000256" key="4">
    <source>
        <dbReference type="ARBA" id="ARBA00022989"/>
    </source>
</evidence>
<dbReference type="GO" id="GO:0005886">
    <property type="term" value="C:plasma membrane"/>
    <property type="evidence" value="ECO:0007669"/>
    <property type="project" value="UniProtKB-SubCell"/>
</dbReference>
<comment type="subcellular location">
    <subcellularLocation>
        <location evidence="1">Cell membrane</location>
        <topology evidence="1">Multi-pass membrane protein</topology>
    </subcellularLocation>
</comment>
<dbReference type="AlphaFoldDB" id="A0A3S1B9P5"/>
<keyword evidence="9" id="KW-1185">Reference proteome</keyword>
<dbReference type="Proteomes" id="UP000272464">
    <property type="component" value="Unassembled WGS sequence"/>
</dbReference>
<feature type="transmembrane region" description="Helical" evidence="7">
    <location>
        <begin position="397"/>
        <end position="419"/>
    </location>
</feature>
<feature type="region of interest" description="Disordered" evidence="6">
    <location>
        <begin position="523"/>
        <end position="578"/>
    </location>
</feature>
<feature type="compositionally biased region" description="Low complexity" evidence="6">
    <location>
        <begin position="562"/>
        <end position="571"/>
    </location>
</feature>
<comment type="caution">
    <text evidence="8">The sequence shown here is derived from an EMBL/GenBank/DDBJ whole genome shotgun (WGS) entry which is preliminary data.</text>
</comment>
<evidence type="ECO:0000256" key="7">
    <source>
        <dbReference type="SAM" id="Phobius"/>
    </source>
</evidence>
<feature type="transmembrane region" description="Helical" evidence="7">
    <location>
        <begin position="119"/>
        <end position="143"/>
    </location>
</feature>
<accession>A0A3S1B9P5</accession>
<evidence type="ECO:0000256" key="3">
    <source>
        <dbReference type="ARBA" id="ARBA00022692"/>
    </source>
</evidence>